<evidence type="ECO:0000256" key="2">
    <source>
        <dbReference type="ARBA" id="ARBA00007957"/>
    </source>
</evidence>
<comment type="cofactor">
    <cofactor evidence="11">
        <name>Zn(2+)</name>
        <dbReference type="ChEBI" id="CHEBI:29105"/>
    </cofactor>
    <text evidence="11">Binds 1 zinc ion per subunit.</text>
</comment>
<gene>
    <name evidence="13" type="ORF">E3O49_15635</name>
</gene>
<keyword evidence="9" id="KW-0238">DNA-binding</keyword>
<dbReference type="EMBL" id="SOFY01000084">
    <property type="protein sequence ID" value="TFC41810.1"/>
    <property type="molecule type" value="Genomic_DNA"/>
</dbReference>
<dbReference type="GO" id="GO:0005829">
    <property type="term" value="C:cytosol"/>
    <property type="evidence" value="ECO:0007669"/>
    <property type="project" value="TreeGrafter"/>
</dbReference>
<keyword evidence="8" id="KW-0805">Transcription regulation</keyword>
<evidence type="ECO:0000256" key="5">
    <source>
        <dbReference type="ARBA" id="ARBA00022491"/>
    </source>
</evidence>
<feature type="binding site" evidence="12">
    <location>
        <position position="97"/>
    </location>
    <ligand>
        <name>Fe cation</name>
        <dbReference type="ChEBI" id="CHEBI:24875"/>
    </ligand>
</feature>
<organism evidence="13 14">
    <name type="scientific">Cryobacterium shii</name>
    <dbReference type="NCBI Taxonomy" id="1259235"/>
    <lineage>
        <taxon>Bacteria</taxon>
        <taxon>Bacillati</taxon>
        <taxon>Actinomycetota</taxon>
        <taxon>Actinomycetes</taxon>
        <taxon>Micrococcales</taxon>
        <taxon>Microbacteriaceae</taxon>
        <taxon>Cryobacterium</taxon>
    </lineage>
</organism>
<evidence type="ECO:0000256" key="8">
    <source>
        <dbReference type="ARBA" id="ARBA00023015"/>
    </source>
</evidence>
<proteinExistence type="inferred from homology"/>
<evidence type="ECO:0000313" key="14">
    <source>
        <dbReference type="Proteomes" id="UP000297403"/>
    </source>
</evidence>
<dbReference type="InterPro" id="IPR036388">
    <property type="entry name" value="WH-like_DNA-bd_sf"/>
</dbReference>
<sequence length="144" mass="14954">MKRNTWQREAVRTALGAAEGFVSAQGLHSNLHATGSPIGLATVYRALADLALEGEADSLQSPEGEGLYRACSTTDHHHHLICRNCGLTVEIEADAVETWAKNVAAENGFTQAAHVVDVFGLCAACTAAAPAVSPPAAPPAPVLE</sequence>
<evidence type="ECO:0000256" key="6">
    <source>
        <dbReference type="ARBA" id="ARBA00022723"/>
    </source>
</evidence>
<dbReference type="PANTHER" id="PTHR33202">
    <property type="entry name" value="ZINC UPTAKE REGULATION PROTEIN"/>
    <property type="match status" value="1"/>
</dbReference>
<keyword evidence="10" id="KW-0804">Transcription</keyword>
<dbReference type="GO" id="GO:0003700">
    <property type="term" value="F:DNA-binding transcription factor activity"/>
    <property type="evidence" value="ECO:0007669"/>
    <property type="project" value="InterPro"/>
</dbReference>
<dbReference type="GO" id="GO:0000976">
    <property type="term" value="F:transcription cis-regulatory region binding"/>
    <property type="evidence" value="ECO:0007669"/>
    <property type="project" value="TreeGrafter"/>
</dbReference>
<keyword evidence="7 11" id="KW-0862">Zinc</keyword>
<comment type="similarity">
    <text evidence="2">Belongs to the Fur family.</text>
</comment>
<evidence type="ECO:0000313" key="13">
    <source>
        <dbReference type="EMBL" id="TFC41810.1"/>
    </source>
</evidence>
<evidence type="ECO:0000256" key="1">
    <source>
        <dbReference type="ARBA" id="ARBA00004496"/>
    </source>
</evidence>
<feature type="binding site" evidence="11">
    <location>
        <position position="122"/>
    </location>
    <ligand>
        <name>Zn(2+)</name>
        <dbReference type="ChEBI" id="CHEBI:29105"/>
    </ligand>
</feature>
<evidence type="ECO:0000256" key="3">
    <source>
        <dbReference type="ARBA" id="ARBA00011738"/>
    </source>
</evidence>
<feature type="binding site" evidence="11">
    <location>
        <position position="125"/>
    </location>
    <ligand>
        <name>Zn(2+)</name>
        <dbReference type="ChEBI" id="CHEBI:29105"/>
    </ligand>
</feature>
<dbReference type="Gene3D" id="3.30.1490.190">
    <property type="match status" value="1"/>
</dbReference>
<dbReference type="GO" id="GO:0008270">
    <property type="term" value="F:zinc ion binding"/>
    <property type="evidence" value="ECO:0007669"/>
    <property type="project" value="TreeGrafter"/>
</dbReference>
<comment type="subunit">
    <text evidence="3">Homodimer.</text>
</comment>
<comment type="caution">
    <text evidence="13">The sequence shown here is derived from an EMBL/GenBank/DDBJ whole genome shotgun (WGS) entry which is preliminary data.</text>
</comment>
<dbReference type="InterPro" id="IPR043135">
    <property type="entry name" value="Fur_C"/>
</dbReference>
<evidence type="ECO:0000256" key="12">
    <source>
        <dbReference type="PIRSR" id="PIRSR602481-2"/>
    </source>
</evidence>
<dbReference type="Proteomes" id="UP000297403">
    <property type="component" value="Unassembled WGS sequence"/>
</dbReference>
<feature type="binding site" evidence="11">
    <location>
        <position position="82"/>
    </location>
    <ligand>
        <name>Zn(2+)</name>
        <dbReference type="ChEBI" id="CHEBI:29105"/>
    </ligand>
</feature>
<keyword evidence="6 11" id="KW-0479">Metal-binding</keyword>
<evidence type="ECO:0000256" key="11">
    <source>
        <dbReference type="PIRSR" id="PIRSR602481-1"/>
    </source>
</evidence>
<keyword evidence="4" id="KW-0963">Cytoplasm</keyword>
<dbReference type="InterPro" id="IPR036390">
    <property type="entry name" value="WH_DNA-bd_sf"/>
</dbReference>
<name>A0AAQ2C426_9MICO</name>
<evidence type="ECO:0000256" key="9">
    <source>
        <dbReference type="ARBA" id="ARBA00023125"/>
    </source>
</evidence>
<keyword evidence="14" id="KW-1185">Reference proteome</keyword>
<feature type="binding site" evidence="12">
    <location>
        <position position="76"/>
    </location>
    <ligand>
        <name>Fe cation</name>
        <dbReference type="ChEBI" id="CHEBI:24875"/>
    </ligand>
</feature>
<dbReference type="GO" id="GO:0045892">
    <property type="term" value="P:negative regulation of DNA-templated transcription"/>
    <property type="evidence" value="ECO:0007669"/>
    <property type="project" value="TreeGrafter"/>
</dbReference>
<protein>
    <submittedName>
        <fullName evidence="13">Transcriptional repressor</fullName>
    </submittedName>
</protein>
<dbReference type="SUPFAM" id="SSF46785">
    <property type="entry name" value="Winged helix' DNA-binding domain"/>
    <property type="match status" value="1"/>
</dbReference>
<feature type="binding site" evidence="12">
    <location>
        <position position="114"/>
    </location>
    <ligand>
        <name>Fe cation</name>
        <dbReference type="ChEBI" id="CHEBI:24875"/>
    </ligand>
</feature>
<comment type="cofactor">
    <cofactor evidence="12">
        <name>Mn(2+)</name>
        <dbReference type="ChEBI" id="CHEBI:29035"/>
    </cofactor>
    <cofactor evidence="12">
        <name>Fe(2+)</name>
        <dbReference type="ChEBI" id="CHEBI:29033"/>
    </cofactor>
    <text evidence="12">Binds 1 Mn(2+) or Fe(2+) ion per subunit.</text>
</comment>
<dbReference type="RefSeq" id="WP_134365329.1">
    <property type="nucleotide sequence ID" value="NZ_SOFY01000084.1"/>
</dbReference>
<dbReference type="GO" id="GO:1900376">
    <property type="term" value="P:regulation of secondary metabolite biosynthetic process"/>
    <property type="evidence" value="ECO:0007669"/>
    <property type="project" value="TreeGrafter"/>
</dbReference>
<accession>A0AAQ2C426</accession>
<evidence type="ECO:0000256" key="4">
    <source>
        <dbReference type="ARBA" id="ARBA00022490"/>
    </source>
</evidence>
<feature type="binding site" evidence="11">
    <location>
        <position position="85"/>
    </location>
    <ligand>
        <name>Zn(2+)</name>
        <dbReference type="ChEBI" id="CHEBI:29105"/>
    </ligand>
</feature>
<dbReference type="Pfam" id="PF01475">
    <property type="entry name" value="FUR"/>
    <property type="match status" value="1"/>
</dbReference>
<dbReference type="AlphaFoldDB" id="A0AAQ2C426"/>
<evidence type="ECO:0000256" key="7">
    <source>
        <dbReference type="ARBA" id="ARBA00022833"/>
    </source>
</evidence>
<comment type="subcellular location">
    <subcellularLocation>
        <location evidence="1">Cytoplasm</location>
    </subcellularLocation>
</comment>
<reference evidence="13 14" key="1">
    <citation type="submission" date="2019-03" db="EMBL/GenBank/DDBJ databases">
        <title>Genomics of glacier-inhabiting Cryobacterium strains.</title>
        <authorList>
            <person name="Liu Q."/>
            <person name="Xin Y.-H."/>
        </authorList>
    </citation>
    <scope>NUCLEOTIDE SEQUENCE [LARGE SCALE GENOMIC DNA]</scope>
    <source>
        <strain evidence="14">TMT1-22</strain>
    </source>
</reference>
<keyword evidence="5" id="KW-0678">Repressor</keyword>
<keyword evidence="12" id="KW-0408">Iron</keyword>
<dbReference type="Gene3D" id="1.10.10.10">
    <property type="entry name" value="Winged helix-like DNA-binding domain superfamily/Winged helix DNA-binding domain"/>
    <property type="match status" value="1"/>
</dbReference>
<dbReference type="CDD" id="cd07153">
    <property type="entry name" value="Fur_like"/>
    <property type="match status" value="1"/>
</dbReference>
<dbReference type="InterPro" id="IPR002481">
    <property type="entry name" value="FUR"/>
</dbReference>
<evidence type="ECO:0000256" key="10">
    <source>
        <dbReference type="ARBA" id="ARBA00023163"/>
    </source>
</evidence>
<dbReference type="PANTHER" id="PTHR33202:SF2">
    <property type="entry name" value="FERRIC UPTAKE REGULATION PROTEIN"/>
    <property type="match status" value="1"/>
</dbReference>